<proteinExistence type="predicted"/>
<evidence type="ECO:0000313" key="2">
    <source>
        <dbReference type="Proteomes" id="UP000824681"/>
    </source>
</evidence>
<evidence type="ECO:0000313" key="1">
    <source>
        <dbReference type="EMBL" id="QYC44500.1"/>
    </source>
</evidence>
<evidence type="ECO:0008006" key="3">
    <source>
        <dbReference type="Google" id="ProtNLM"/>
    </source>
</evidence>
<gene>
    <name evidence="1" type="ORF">Nocox_34680</name>
</gene>
<protein>
    <recommendedName>
        <fullName evidence="3">Ferric siderophore reductase C-terminal domain-containing protein</fullName>
    </recommendedName>
</protein>
<sequence>MLTDALRRMADARGGVLGVEPGLVIEPDETWTPVAELLREPHTLLDELIDETARRWDAPRHVGAALFWKTFSYWHTLPMALGWALDGRVPVMRLEETWFKVSEAGVTIAATRVAWTDGTDAIGEALAGTQRPLVAAISGRARVGARTLWGSTAEAFAHPLTTVVRGDYMELLRRIGRPVDGLIEPAGDGYFRRTCCLWIVLPDVEPCGSCCVLRPR</sequence>
<name>A0ABX8U9R2_9ACTN</name>
<dbReference type="Proteomes" id="UP000824681">
    <property type="component" value="Chromosome"/>
</dbReference>
<dbReference type="EMBL" id="CP068985">
    <property type="protein sequence ID" value="QYC44500.1"/>
    <property type="molecule type" value="Genomic_DNA"/>
</dbReference>
<accession>A0ABX8U9R2</accession>
<organism evidence="1 2">
    <name type="scientific">Nonomuraea coxensis DSM 45129</name>
    <dbReference type="NCBI Taxonomy" id="1122611"/>
    <lineage>
        <taxon>Bacteria</taxon>
        <taxon>Bacillati</taxon>
        <taxon>Actinomycetota</taxon>
        <taxon>Actinomycetes</taxon>
        <taxon>Streptosporangiales</taxon>
        <taxon>Streptosporangiaceae</taxon>
        <taxon>Nonomuraea</taxon>
    </lineage>
</organism>
<dbReference type="RefSeq" id="WP_020543915.1">
    <property type="nucleotide sequence ID" value="NZ_CP068985.1"/>
</dbReference>
<keyword evidence="2" id="KW-1185">Reference proteome</keyword>
<reference evidence="1 2" key="1">
    <citation type="journal article" date="2021" name="ACS Chem. Biol.">
        <title>Genomic-Led Discovery of a Novel Glycopeptide Antibiotic by Nonomuraea coxensis DSM 45129.</title>
        <authorList>
            <person name="Yushchuk O."/>
            <person name="Vior N.M."/>
            <person name="Andreo-Vidal A."/>
            <person name="Berini F."/>
            <person name="Ruckert C."/>
            <person name="Busche T."/>
            <person name="Binda E."/>
            <person name="Kalinowski J."/>
            <person name="Truman A.W."/>
            <person name="Marinelli F."/>
        </authorList>
    </citation>
    <scope>NUCLEOTIDE SEQUENCE [LARGE SCALE GENOMIC DNA]</scope>
    <source>
        <strain evidence="1 2">DSM 45129</strain>
    </source>
</reference>